<evidence type="ECO:0000313" key="1">
    <source>
        <dbReference type="EMBL" id="TVU87338.1"/>
    </source>
</evidence>
<dbReference type="RefSeq" id="WP_144815738.1">
    <property type="nucleotide sequence ID" value="NZ_VNFE01000010.1"/>
</dbReference>
<evidence type="ECO:0000313" key="2">
    <source>
        <dbReference type="Proteomes" id="UP000317288"/>
    </source>
</evidence>
<gene>
    <name evidence="1" type="ORF">FQP89_22430</name>
</gene>
<organism evidence="1 2">
    <name type="scientific">Vreelandella titanicae</name>
    <dbReference type="NCBI Taxonomy" id="664683"/>
    <lineage>
        <taxon>Bacteria</taxon>
        <taxon>Pseudomonadati</taxon>
        <taxon>Pseudomonadota</taxon>
        <taxon>Gammaproteobacteria</taxon>
        <taxon>Oceanospirillales</taxon>
        <taxon>Halomonadaceae</taxon>
        <taxon>Vreelandella</taxon>
    </lineage>
</organism>
<proteinExistence type="predicted"/>
<dbReference type="EMBL" id="VNFE01000010">
    <property type="protein sequence ID" value="TVU87338.1"/>
    <property type="molecule type" value="Genomic_DNA"/>
</dbReference>
<accession>A0A558J0Z9</accession>
<sequence length="122" mass="13370">MIESKTSARSSPMFDEMLTIVAQNQLGLDGSYTVFAVETDQIDEINLKMIEGLEDLHLHCFTVKLPPGFARVSLAPRVGEHWRMEDAVHGVVDYGHSAREAISAACAGGDRRIYIPSASGKH</sequence>
<name>A0A558J0Z9_9GAMM</name>
<comment type="caution">
    <text evidence="1">The sequence shown here is derived from an EMBL/GenBank/DDBJ whole genome shotgun (WGS) entry which is preliminary data.</text>
</comment>
<reference evidence="1 2" key="1">
    <citation type="submission" date="2019-07" db="EMBL/GenBank/DDBJ databases">
        <title>Diversity of Bacteria from Kongsfjorden, Arctic.</title>
        <authorList>
            <person name="Yu Y."/>
        </authorList>
    </citation>
    <scope>NUCLEOTIDE SEQUENCE [LARGE SCALE GENOMIC DNA]</scope>
    <source>
        <strain evidence="1 2">SM1922</strain>
    </source>
</reference>
<dbReference type="Proteomes" id="UP000317288">
    <property type="component" value="Unassembled WGS sequence"/>
</dbReference>
<protein>
    <submittedName>
        <fullName evidence="1">Uncharacterized protein</fullName>
    </submittedName>
</protein>
<dbReference type="AlphaFoldDB" id="A0A558J0Z9"/>